<accession>A0A165A147</accession>
<organism evidence="1 2">
    <name type="scientific">Xylona heveae (strain CBS 132557 / TC161)</name>
    <dbReference type="NCBI Taxonomy" id="1328760"/>
    <lineage>
        <taxon>Eukaryota</taxon>
        <taxon>Fungi</taxon>
        <taxon>Dikarya</taxon>
        <taxon>Ascomycota</taxon>
        <taxon>Pezizomycotina</taxon>
        <taxon>Xylonomycetes</taxon>
        <taxon>Xylonales</taxon>
        <taxon>Xylonaceae</taxon>
        <taxon>Xylona</taxon>
    </lineage>
</organism>
<name>A0A165A147_XYLHT</name>
<protein>
    <submittedName>
        <fullName evidence="1">Uncharacterized protein</fullName>
    </submittedName>
</protein>
<dbReference type="RefSeq" id="XP_018185362.1">
    <property type="nucleotide sequence ID" value="XM_018333270.1"/>
</dbReference>
<gene>
    <name evidence="1" type="ORF">L228DRAFT_250233</name>
</gene>
<sequence>MMLLLIYLGYTDSLSWQQGLLAVQSDELPVSGKTFGRRWNRFASVVELLKKVLFLSRILLMGIQMHCFEQQPNLHSNSTLMRLE</sequence>
<proteinExistence type="predicted"/>
<evidence type="ECO:0000313" key="1">
    <source>
        <dbReference type="EMBL" id="KZF19807.1"/>
    </source>
</evidence>
<keyword evidence="2" id="KW-1185">Reference proteome</keyword>
<dbReference type="AlphaFoldDB" id="A0A165A147"/>
<dbReference type="Proteomes" id="UP000076632">
    <property type="component" value="Unassembled WGS sequence"/>
</dbReference>
<dbReference type="GeneID" id="28898407"/>
<reference evidence="1 2" key="1">
    <citation type="journal article" date="2016" name="Fungal Biol.">
        <title>The genome of Xylona heveae provides a window into fungal endophytism.</title>
        <authorList>
            <person name="Gazis R."/>
            <person name="Kuo A."/>
            <person name="Riley R."/>
            <person name="LaButti K."/>
            <person name="Lipzen A."/>
            <person name="Lin J."/>
            <person name="Amirebrahimi M."/>
            <person name="Hesse C.N."/>
            <person name="Spatafora J.W."/>
            <person name="Henrissat B."/>
            <person name="Hainaut M."/>
            <person name="Grigoriev I.V."/>
            <person name="Hibbett D.S."/>
        </authorList>
    </citation>
    <scope>NUCLEOTIDE SEQUENCE [LARGE SCALE GENOMIC DNA]</scope>
    <source>
        <strain evidence="1 2">TC161</strain>
    </source>
</reference>
<dbReference type="InParanoid" id="A0A165A147"/>
<dbReference type="EMBL" id="KV407464">
    <property type="protein sequence ID" value="KZF19807.1"/>
    <property type="molecule type" value="Genomic_DNA"/>
</dbReference>
<evidence type="ECO:0000313" key="2">
    <source>
        <dbReference type="Proteomes" id="UP000076632"/>
    </source>
</evidence>
<feature type="non-terminal residue" evidence="1">
    <location>
        <position position="84"/>
    </location>
</feature>